<dbReference type="PRINTS" id="PR00504">
    <property type="entry name" value="CHROMODOMAIN"/>
</dbReference>
<dbReference type="SMART" id="SM00298">
    <property type="entry name" value="CHROMO"/>
    <property type="match status" value="1"/>
</dbReference>
<dbReference type="Gene3D" id="2.40.50.40">
    <property type="match status" value="1"/>
</dbReference>
<evidence type="ECO:0000256" key="2">
    <source>
        <dbReference type="ARBA" id="ARBA00023242"/>
    </source>
</evidence>
<comment type="subcellular location">
    <subcellularLocation>
        <location evidence="1">Nucleus</location>
    </subcellularLocation>
</comment>
<keyword evidence="6" id="KW-1185">Reference proteome</keyword>
<feature type="region of interest" description="Disordered" evidence="3">
    <location>
        <begin position="331"/>
        <end position="384"/>
    </location>
</feature>
<dbReference type="GO" id="GO:0005634">
    <property type="term" value="C:nucleus"/>
    <property type="evidence" value="ECO:0007669"/>
    <property type="project" value="UniProtKB-SubCell"/>
</dbReference>
<reference evidence="5 6" key="1">
    <citation type="submission" date="2024-01" db="EMBL/GenBank/DDBJ databases">
        <title>The genomes of 5 underutilized Papilionoideae crops provide insights into root nodulation and disease resistance.</title>
        <authorList>
            <person name="Yuan L."/>
        </authorList>
    </citation>
    <scope>NUCLEOTIDE SEQUENCE [LARGE SCALE GENOMIC DNA]</scope>
    <source>
        <strain evidence="5">LY-2023</strain>
        <tissue evidence="5">Leaf</tissue>
    </source>
</reference>
<dbReference type="InterPro" id="IPR023779">
    <property type="entry name" value="Chromodomain_CS"/>
</dbReference>
<evidence type="ECO:0000313" key="5">
    <source>
        <dbReference type="EMBL" id="KAK7284069.1"/>
    </source>
</evidence>
<dbReference type="PROSITE" id="PS50013">
    <property type="entry name" value="CHROMO_2"/>
    <property type="match status" value="1"/>
</dbReference>
<feature type="compositionally biased region" description="Basic residues" evidence="3">
    <location>
        <begin position="354"/>
        <end position="367"/>
    </location>
</feature>
<dbReference type="InterPro" id="IPR044251">
    <property type="entry name" value="LHP1-like"/>
</dbReference>
<evidence type="ECO:0000259" key="4">
    <source>
        <dbReference type="PROSITE" id="PS50013"/>
    </source>
</evidence>
<dbReference type="Proteomes" id="UP001359559">
    <property type="component" value="Unassembled WGS sequence"/>
</dbReference>
<feature type="region of interest" description="Disordered" evidence="3">
    <location>
        <begin position="270"/>
        <end position="299"/>
    </location>
</feature>
<feature type="region of interest" description="Disordered" evidence="3">
    <location>
        <begin position="192"/>
        <end position="216"/>
    </location>
</feature>
<name>A0AAN9IQ30_CLITE</name>
<dbReference type="InterPro" id="IPR017984">
    <property type="entry name" value="Chromo_dom_subgr"/>
</dbReference>
<accession>A0AAN9IQ30</accession>
<dbReference type="GO" id="GO:0000792">
    <property type="term" value="C:heterochromatin"/>
    <property type="evidence" value="ECO:0007669"/>
    <property type="project" value="UniProtKB-ARBA"/>
</dbReference>
<evidence type="ECO:0000313" key="6">
    <source>
        <dbReference type="Proteomes" id="UP001359559"/>
    </source>
</evidence>
<feature type="compositionally biased region" description="Basic and acidic residues" evidence="3">
    <location>
        <begin position="90"/>
        <end position="99"/>
    </location>
</feature>
<feature type="compositionally biased region" description="Basic residues" evidence="3">
    <location>
        <begin position="194"/>
        <end position="215"/>
    </location>
</feature>
<keyword evidence="2" id="KW-0539">Nucleus</keyword>
<evidence type="ECO:0000256" key="3">
    <source>
        <dbReference type="SAM" id="MobiDB-lite"/>
    </source>
</evidence>
<comment type="caution">
    <text evidence="5">The sequence shown here is derived from an EMBL/GenBank/DDBJ whole genome shotgun (WGS) entry which is preliminary data.</text>
</comment>
<dbReference type="EMBL" id="JAYKXN010000005">
    <property type="protein sequence ID" value="KAK7284069.1"/>
    <property type="molecule type" value="Genomic_DNA"/>
</dbReference>
<dbReference type="SMART" id="SM00300">
    <property type="entry name" value="ChSh"/>
    <property type="match status" value="1"/>
</dbReference>
<dbReference type="AlphaFoldDB" id="A0AAN9IQ30"/>
<sequence length="478" mass="52744">MIQLICSTEEHKKGGEKKGSRLSLLHFPLLFSSCFTLHCYQMKGGGKRKVGTTTTTSETPNDGSASSDAVGFGAGGAQVPNFEGTQLQRGETEELHVEDYDAEEEEEEEEEEEAEEENGGGDVAVPQEGQLQGVVLGDGFYEVEAIRRKRVRKGQLQYFIKWRGWPETANTWEPPENLASVPDVVEAFEESLRSGKHRRRKRKHVVHHTQPKKRLERSATPYSLRRFSVTTTTENHVQSAPLNGVSVSDTPAFPQTVIFVDEMENGDTSNLGKSNHDNGIRFASGSEQNTEKNMENDYDPKLSELKATSTNGYDTDKLAIQFQEAQIPSGNGCHVDGQSKGVNTEAVQSGPCRGAKRRKSGSVKRFKKDSSSGEPTSTQRLIGTPVRTIDLAQTGIESSDKKMEHARSACSIVKIIKPVGYSASVSSGMQDVLVTFVAMRSDGTEVMVDNKYLKAYNPLLLISFYEQHLRYSPASSHE</sequence>
<feature type="domain" description="Chromo" evidence="4">
    <location>
        <begin position="141"/>
        <end position="200"/>
    </location>
</feature>
<feature type="region of interest" description="Disordered" evidence="3">
    <location>
        <begin position="45"/>
        <end position="127"/>
    </location>
</feature>
<dbReference type="InterPro" id="IPR016197">
    <property type="entry name" value="Chromo-like_dom_sf"/>
</dbReference>
<dbReference type="InterPro" id="IPR023780">
    <property type="entry name" value="Chromo_domain"/>
</dbReference>
<feature type="compositionally biased region" description="Acidic residues" evidence="3">
    <location>
        <begin position="100"/>
        <end position="119"/>
    </location>
</feature>
<feature type="compositionally biased region" description="Basic and acidic residues" evidence="3">
    <location>
        <begin position="289"/>
        <end position="299"/>
    </location>
</feature>
<protein>
    <recommendedName>
        <fullName evidence="4">Chromo domain-containing protein</fullName>
    </recommendedName>
</protein>
<proteinExistence type="predicted"/>
<feature type="compositionally biased region" description="Polar residues" evidence="3">
    <location>
        <begin position="57"/>
        <end position="67"/>
    </location>
</feature>
<dbReference type="PANTHER" id="PTHR47240">
    <property type="entry name" value="CHROMO DOMAIN-CONTAINING PROTEIN LHP1"/>
    <property type="match status" value="1"/>
</dbReference>
<feature type="compositionally biased region" description="Polar residues" evidence="3">
    <location>
        <begin position="372"/>
        <end position="381"/>
    </location>
</feature>
<evidence type="ECO:0000256" key="1">
    <source>
        <dbReference type="ARBA" id="ARBA00004123"/>
    </source>
</evidence>
<gene>
    <name evidence="5" type="ORF">RJT34_18806</name>
</gene>
<dbReference type="InterPro" id="IPR008251">
    <property type="entry name" value="Chromo_shadow_dom"/>
</dbReference>
<organism evidence="5 6">
    <name type="scientific">Clitoria ternatea</name>
    <name type="common">Butterfly pea</name>
    <dbReference type="NCBI Taxonomy" id="43366"/>
    <lineage>
        <taxon>Eukaryota</taxon>
        <taxon>Viridiplantae</taxon>
        <taxon>Streptophyta</taxon>
        <taxon>Embryophyta</taxon>
        <taxon>Tracheophyta</taxon>
        <taxon>Spermatophyta</taxon>
        <taxon>Magnoliopsida</taxon>
        <taxon>eudicotyledons</taxon>
        <taxon>Gunneridae</taxon>
        <taxon>Pentapetalae</taxon>
        <taxon>rosids</taxon>
        <taxon>fabids</taxon>
        <taxon>Fabales</taxon>
        <taxon>Fabaceae</taxon>
        <taxon>Papilionoideae</taxon>
        <taxon>50 kb inversion clade</taxon>
        <taxon>NPAAA clade</taxon>
        <taxon>indigoferoid/millettioid clade</taxon>
        <taxon>Phaseoleae</taxon>
        <taxon>Clitoria</taxon>
    </lineage>
</organism>
<dbReference type="Pfam" id="PF00385">
    <property type="entry name" value="Chromo"/>
    <property type="match status" value="1"/>
</dbReference>
<dbReference type="PANTHER" id="PTHR47240:SF2">
    <property type="entry name" value="CHROMO DOMAIN-CONTAINING PROTEIN LHP1"/>
    <property type="match status" value="1"/>
</dbReference>
<dbReference type="SUPFAM" id="SSF54160">
    <property type="entry name" value="Chromo domain-like"/>
    <property type="match status" value="1"/>
</dbReference>
<dbReference type="PROSITE" id="PS00598">
    <property type="entry name" value="CHROMO_1"/>
    <property type="match status" value="1"/>
</dbReference>
<dbReference type="InterPro" id="IPR000953">
    <property type="entry name" value="Chromo/chromo_shadow_dom"/>
</dbReference>
<dbReference type="GO" id="GO:0031507">
    <property type="term" value="P:heterochromatin formation"/>
    <property type="evidence" value="ECO:0007669"/>
    <property type="project" value="InterPro"/>
</dbReference>
<dbReference type="CDD" id="cd00024">
    <property type="entry name" value="CD_CSD"/>
    <property type="match status" value="1"/>
</dbReference>